<accession>A0ABX2FVW1</accession>
<keyword evidence="1" id="KW-0812">Transmembrane</keyword>
<feature type="transmembrane region" description="Helical" evidence="1">
    <location>
        <begin position="28"/>
        <end position="48"/>
    </location>
</feature>
<sequence>MKIALAVGYVFLIIGILIRVFAPGLGVLGVVFAAAGGLTAAVATVSLAGRRNKR</sequence>
<keyword evidence="1" id="KW-0472">Membrane</keyword>
<keyword evidence="3" id="KW-1185">Reference proteome</keyword>
<evidence type="ECO:0000256" key="1">
    <source>
        <dbReference type="SAM" id="Phobius"/>
    </source>
</evidence>
<keyword evidence="1" id="KW-1133">Transmembrane helix</keyword>
<organism evidence="2 3">
    <name type="scientific">Hymenobacter caeli</name>
    <dbReference type="NCBI Taxonomy" id="2735894"/>
    <lineage>
        <taxon>Bacteria</taxon>
        <taxon>Pseudomonadati</taxon>
        <taxon>Bacteroidota</taxon>
        <taxon>Cytophagia</taxon>
        <taxon>Cytophagales</taxon>
        <taxon>Hymenobacteraceae</taxon>
        <taxon>Hymenobacter</taxon>
    </lineage>
</organism>
<gene>
    <name evidence="2" type="ORF">HNP98_003396</name>
</gene>
<evidence type="ECO:0000313" key="3">
    <source>
        <dbReference type="Proteomes" id="UP000779507"/>
    </source>
</evidence>
<dbReference type="Proteomes" id="UP000779507">
    <property type="component" value="Unassembled WGS sequence"/>
</dbReference>
<proteinExistence type="predicted"/>
<dbReference type="RefSeq" id="WP_173811320.1">
    <property type="nucleotide sequence ID" value="NZ_JABSNP010000018.1"/>
</dbReference>
<comment type="caution">
    <text evidence="2">The sequence shown here is derived from an EMBL/GenBank/DDBJ whole genome shotgun (WGS) entry which is preliminary data.</text>
</comment>
<reference evidence="2 3" key="1">
    <citation type="submission" date="2020-05" db="EMBL/GenBank/DDBJ databases">
        <title>Genomic Encyclopedia of Type Strains, Phase IV (KMG-V): Genome sequencing to study the core and pangenomes of soil and plant-associated prokaryotes.</title>
        <authorList>
            <person name="Whitman W."/>
        </authorList>
    </citation>
    <scope>NUCLEOTIDE SEQUENCE [LARGE SCALE GENOMIC DNA]</scope>
    <source>
        <strain evidence="2 3">9A</strain>
    </source>
</reference>
<name>A0ABX2FVW1_9BACT</name>
<evidence type="ECO:0000313" key="2">
    <source>
        <dbReference type="EMBL" id="NRT20552.1"/>
    </source>
</evidence>
<protein>
    <submittedName>
        <fullName evidence="2">Uncharacterized protein</fullName>
    </submittedName>
</protein>
<dbReference type="EMBL" id="JABSNP010000018">
    <property type="protein sequence ID" value="NRT20552.1"/>
    <property type="molecule type" value="Genomic_DNA"/>
</dbReference>
<feature type="transmembrane region" description="Helical" evidence="1">
    <location>
        <begin position="5"/>
        <end position="22"/>
    </location>
</feature>